<dbReference type="InterPro" id="IPR050259">
    <property type="entry name" value="SDR"/>
</dbReference>
<dbReference type="InterPro" id="IPR036291">
    <property type="entry name" value="NAD(P)-bd_dom_sf"/>
</dbReference>
<proteinExistence type="inferred from homology"/>
<gene>
    <name evidence="3" type="ORF">GA0116948_101296</name>
</gene>
<dbReference type="Gene3D" id="3.40.50.720">
    <property type="entry name" value="NAD(P)-binding Rossmann-like Domain"/>
    <property type="match status" value="1"/>
</dbReference>
<dbReference type="PROSITE" id="PS00061">
    <property type="entry name" value="ADH_SHORT"/>
    <property type="match status" value="1"/>
</dbReference>
<name>A0A1C3Z9P7_9BACT</name>
<dbReference type="InterPro" id="IPR020904">
    <property type="entry name" value="Sc_DH/Rdtase_CS"/>
</dbReference>
<dbReference type="InterPro" id="IPR002347">
    <property type="entry name" value="SDR_fam"/>
</dbReference>
<evidence type="ECO:0000313" key="3">
    <source>
        <dbReference type="EMBL" id="SCB78992.1"/>
    </source>
</evidence>
<dbReference type="NCBIfam" id="NF009466">
    <property type="entry name" value="PRK12826.1-2"/>
    <property type="match status" value="1"/>
</dbReference>
<dbReference type="SUPFAM" id="SSF51735">
    <property type="entry name" value="NAD(P)-binding Rossmann-fold domains"/>
    <property type="match status" value="1"/>
</dbReference>
<dbReference type="Pfam" id="PF13561">
    <property type="entry name" value="adh_short_C2"/>
    <property type="match status" value="1"/>
</dbReference>
<dbReference type="PANTHER" id="PTHR42879">
    <property type="entry name" value="3-OXOACYL-(ACYL-CARRIER-PROTEIN) REDUCTASE"/>
    <property type="match status" value="1"/>
</dbReference>
<dbReference type="SMART" id="SM00822">
    <property type="entry name" value="PKS_KR"/>
    <property type="match status" value="1"/>
</dbReference>
<feature type="domain" description="Ketoreductase" evidence="2">
    <location>
        <begin position="8"/>
        <end position="203"/>
    </location>
</feature>
<dbReference type="PRINTS" id="PR00080">
    <property type="entry name" value="SDRFAMILY"/>
</dbReference>
<dbReference type="AlphaFoldDB" id="A0A1C3Z9P7"/>
<organism evidence="3 4">
    <name type="scientific">Chitinophaga costaii</name>
    <dbReference type="NCBI Taxonomy" id="1335309"/>
    <lineage>
        <taxon>Bacteria</taxon>
        <taxon>Pseudomonadati</taxon>
        <taxon>Bacteroidota</taxon>
        <taxon>Chitinophagia</taxon>
        <taxon>Chitinophagales</taxon>
        <taxon>Chitinophagaceae</taxon>
        <taxon>Chitinophaga</taxon>
    </lineage>
</organism>
<dbReference type="OrthoDB" id="9788235at2"/>
<dbReference type="CDD" id="cd05358">
    <property type="entry name" value="GlcDH_SDR_c"/>
    <property type="match status" value="1"/>
</dbReference>
<dbReference type="PRINTS" id="PR00081">
    <property type="entry name" value="GDHRDH"/>
</dbReference>
<dbReference type="FunFam" id="3.40.50.720:FF:000084">
    <property type="entry name" value="Short-chain dehydrogenase reductase"/>
    <property type="match status" value="1"/>
</dbReference>
<dbReference type="NCBIfam" id="NF005559">
    <property type="entry name" value="PRK07231.1"/>
    <property type="match status" value="1"/>
</dbReference>
<sequence>MSGSLQNQVAIVTGSSSGIGEGVALALSKAGATVVINHSRASSRSEADAVLAKITAQGGQAIIIQCDVSQEQEVQQMFAQTIQAFGTVDILVSNAGLQQDAAFTDMTLEQWNKVIGINLTGQFLCTREAIKEFMRRGVVPSRSTAAGKIICMSSVHEVIPWAGHANYAASKGGIKLLMQTIAQEFAPHKIRVNSIAPGAIRTRINQEAWNTPAAASKLLELIPYGRIGEAEDIGKAAVFLASDDSDYITGTTLFVDGGMTLYPGFAGNG</sequence>
<keyword evidence="4" id="KW-1185">Reference proteome</keyword>
<evidence type="ECO:0000313" key="4">
    <source>
        <dbReference type="Proteomes" id="UP000242818"/>
    </source>
</evidence>
<evidence type="ECO:0000259" key="2">
    <source>
        <dbReference type="SMART" id="SM00822"/>
    </source>
</evidence>
<dbReference type="Proteomes" id="UP000242818">
    <property type="component" value="Unassembled WGS sequence"/>
</dbReference>
<dbReference type="GO" id="GO:0032787">
    <property type="term" value="P:monocarboxylic acid metabolic process"/>
    <property type="evidence" value="ECO:0007669"/>
    <property type="project" value="UniProtKB-ARBA"/>
</dbReference>
<dbReference type="EMBL" id="FMAR01000001">
    <property type="protein sequence ID" value="SCB78992.1"/>
    <property type="molecule type" value="Genomic_DNA"/>
</dbReference>
<evidence type="ECO:0000256" key="1">
    <source>
        <dbReference type="ARBA" id="ARBA00006484"/>
    </source>
</evidence>
<accession>A0A1C3Z9P7</accession>
<reference evidence="3 4" key="1">
    <citation type="submission" date="2016-08" db="EMBL/GenBank/DDBJ databases">
        <authorList>
            <person name="Seilhamer J.J."/>
        </authorList>
    </citation>
    <scope>NUCLEOTIDE SEQUENCE [LARGE SCALE GENOMIC DNA]</scope>
    <source>
        <strain evidence="3 4">A37T2</strain>
    </source>
</reference>
<dbReference type="InterPro" id="IPR057326">
    <property type="entry name" value="KR_dom"/>
</dbReference>
<comment type="similarity">
    <text evidence="1">Belongs to the short-chain dehydrogenases/reductases (SDR) family.</text>
</comment>
<dbReference type="RefSeq" id="WP_089708284.1">
    <property type="nucleotide sequence ID" value="NZ_FMAR01000001.1"/>
</dbReference>
<dbReference type="STRING" id="1335309.GA0116948_101296"/>
<dbReference type="PANTHER" id="PTHR42879:SF2">
    <property type="entry name" value="3-OXOACYL-[ACYL-CARRIER-PROTEIN] REDUCTASE FABG"/>
    <property type="match status" value="1"/>
</dbReference>
<protein>
    <submittedName>
        <fullName evidence="3">Glucose 1-dehydrogenase</fullName>
    </submittedName>
</protein>